<dbReference type="AlphaFoldDB" id="A0A5M3W3X0"/>
<feature type="compositionally biased region" description="Pro residues" evidence="1">
    <location>
        <begin position="179"/>
        <end position="189"/>
    </location>
</feature>
<evidence type="ECO:0000259" key="2">
    <source>
        <dbReference type="Pfam" id="PF13699"/>
    </source>
</evidence>
<protein>
    <recommendedName>
        <fullName evidence="2">eCIS core domain-containing protein</fullName>
    </recommendedName>
</protein>
<name>A0A5M3W3X0_9ACTN</name>
<accession>A0A5M3W3X0</accession>
<evidence type="ECO:0000256" key="1">
    <source>
        <dbReference type="SAM" id="MobiDB-lite"/>
    </source>
</evidence>
<evidence type="ECO:0000313" key="4">
    <source>
        <dbReference type="Proteomes" id="UP000334990"/>
    </source>
</evidence>
<dbReference type="RefSeq" id="WP_155339638.1">
    <property type="nucleotide sequence ID" value="NZ_BAAABN010000082.1"/>
</dbReference>
<evidence type="ECO:0000313" key="3">
    <source>
        <dbReference type="EMBL" id="GES03474.1"/>
    </source>
</evidence>
<organism evidence="3 4">
    <name type="scientific">Acrocarpospora corrugata</name>
    <dbReference type="NCBI Taxonomy" id="35763"/>
    <lineage>
        <taxon>Bacteria</taxon>
        <taxon>Bacillati</taxon>
        <taxon>Actinomycetota</taxon>
        <taxon>Actinomycetes</taxon>
        <taxon>Streptosporangiales</taxon>
        <taxon>Streptosporangiaceae</taxon>
        <taxon>Acrocarpospora</taxon>
    </lineage>
</organism>
<reference evidence="3 4" key="1">
    <citation type="submission" date="2019-10" db="EMBL/GenBank/DDBJ databases">
        <title>Whole genome shotgun sequence of Acrocarpospora corrugata NBRC 13972.</title>
        <authorList>
            <person name="Ichikawa N."/>
            <person name="Kimura A."/>
            <person name="Kitahashi Y."/>
            <person name="Komaki H."/>
            <person name="Oguchi A."/>
        </authorList>
    </citation>
    <scope>NUCLEOTIDE SEQUENCE [LARGE SCALE GENOMIC DNA]</scope>
    <source>
        <strain evidence="3 4">NBRC 13972</strain>
    </source>
</reference>
<sequence>MKTLGERLDLAGRRLAARHVTSFPWESALLPALNRAAALDAPLAGRFDRVEPDLAHQDHADARDAAPLSPEVRGRIRDLAGPGADTLRPHVGGAADALARRHRADAVTLGADVYFRDDRFHPEEPAGLGLIAHEAAHVTDWLSSPRPAPYGTGPSGRAAPPEIASPESPAERAFTSWPGPAPPGWPPPGARQDGPSEAGQPPYTPGPPATASHGADDHALAVENATRLAGTAGPGFVIGPAVPDVPAGPVPRPPGPQAGPAPMAAGVGRDLATPPPPVDLEQLRHDLVSDLMRQLRSEFERGG</sequence>
<feature type="domain" description="eCIS core" evidence="2">
    <location>
        <begin position="67"/>
        <end position="139"/>
    </location>
</feature>
<dbReference type="Pfam" id="PF13699">
    <property type="entry name" value="eCIS_core"/>
    <property type="match status" value="1"/>
</dbReference>
<dbReference type="EMBL" id="BLAD01000069">
    <property type="protein sequence ID" value="GES03474.1"/>
    <property type="molecule type" value="Genomic_DNA"/>
</dbReference>
<gene>
    <name evidence="3" type="ORF">Acor_55400</name>
</gene>
<dbReference type="Proteomes" id="UP000334990">
    <property type="component" value="Unassembled WGS sequence"/>
</dbReference>
<proteinExistence type="predicted"/>
<comment type="caution">
    <text evidence="3">The sequence shown here is derived from an EMBL/GenBank/DDBJ whole genome shotgun (WGS) entry which is preliminary data.</text>
</comment>
<feature type="compositionally biased region" description="Pro residues" evidence="1">
    <location>
        <begin position="246"/>
        <end position="259"/>
    </location>
</feature>
<feature type="region of interest" description="Disordered" evidence="1">
    <location>
        <begin position="143"/>
        <end position="280"/>
    </location>
</feature>
<dbReference type="OrthoDB" id="9153660at2"/>
<feature type="compositionally biased region" description="Low complexity" evidence="1">
    <location>
        <begin position="157"/>
        <end position="173"/>
    </location>
</feature>
<dbReference type="InterPro" id="IPR025295">
    <property type="entry name" value="eCIS_core_dom"/>
</dbReference>
<keyword evidence="4" id="KW-1185">Reference proteome</keyword>